<proteinExistence type="predicted"/>
<dbReference type="InterPro" id="IPR003741">
    <property type="entry name" value="LUD_dom"/>
</dbReference>
<evidence type="ECO:0000313" key="3">
    <source>
        <dbReference type="Proteomes" id="UP001142078"/>
    </source>
</evidence>
<organism evidence="2 3">
    <name type="scientific">Anaerosalibacter massiliensis</name>
    <dbReference type="NCBI Taxonomy" id="1347392"/>
    <lineage>
        <taxon>Bacteria</taxon>
        <taxon>Bacillati</taxon>
        <taxon>Bacillota</taxon>
        <taxon>Tissierellia</taxon>
        <taxon>Tissierellales</taxon>
        <taxon>Sporanaerobacteraceae</taxon>
        <taxon>Anaerosalibacter</taxon>
    </lineage>
</organism>
<dbReference type="PANTHER" id="PTHR36179:SF2">
    <property type="entry name" value="LUD DOMAIN-CONTAINING PROTEIN"/>
    <property type="match status" value="1"/>
</dbReference>
<accession>A0A9X2MK54</accession>
<reference evidence="2" key="1">
    <citation type="submission" date="2022-07" db="EMBL/GenBank/DDBJ databases">
        <title>Enhanced cultured diversity of the mouse gut microbiota enables custom-made synthetic communities.</title>
        <authorList>
            <person name="Afrizal A."/>
        </authorList>
    </citation>
    <scope>NUCLEOTIDE SEQUENCE</scope>
    <source>
        <strain evidence="2">DSM 29482</strain>
    </source>
</reference>
<dbReference type="RefSeq" id="WP_050069773.1">
    <property type="nucleotide sequence ID" value="NZ_CABKTM010000029.1"/>
</dbReference>
<keyword evidence="3" id="KW-1185">Reference proteome</keyword>
<evidence type="ECO:0000313" key="2">
    <source>
        <dbReference type="EMBL" id="MCR2045545.1"/>
    </source>
</evidence>
<protein>
    <submittedName>
        <fullName evidence="2">Lactate utilization protein</fullName>
    </submittedName>
</protein>
<dbReference type="OrthoDB" id="9809147at2"/>
<dbReference type="AlphaFoldDB" id="A0A9X2MK54"/>
<gene>
    <name evidence="2" type="ORF">NSA23_15695</name>
</gene>
<sequence>MRKNIINTIKSLREKGYKTKLYTNVEDAKKELIEKIDTSDTVGIGGSMTVFDMNIYEALIEKNVKTYWHWKASNEEVKDIRDKADRANIYITSTNAITEDGKLVNMDGVGNRVASMFYGHDKVFIIVGTNKICKDYETAKDRIRNVAAPKNTERLVLDTPCRLTGRCSDCKSSARICNIETIIHRKPADVDMTIFLIDEELGY</sequence>
<dbReference type="Proteomes" id="UP001142078">
    <property type="component" value="Unassembled WGS sequence"/>
</dbReference>
<evidence type="ECO:0000259" key="1">
    <source>
        <dbReference type="Pfam" id="PF02589"/>
    </source>
</evidence>
<dbReference type="PANTHER" id="PTHR36179">
    <property type="entry name" value="LUD_DOM DOMAIN-CONTAINING PROTEIN"/>
    <property type="match status" value="1"/>
</dbReference>
<dbReference type="EMBL" id="JANJZL010000020">
    <property type="protein sequence ID" value="MCR2045545.1"/>
    <property type="molecule type" value="Genomic_DNA"/>
</dbReference>
<dbReference type="Pfam" id="PF02589">
    <property type="entry name" value="LUD_dom"/>
    <property type="match status" value="1"/>
</dbReference>
<comment type="caution">
    <text evidence="2">The sequence shown here is derived from an EMBL/GenBank/DDBJ whole genome shotgun (WGS) entry which is preliminary data.</text>
</comment>
<feature type="domain" description="LUD" evidence="1">
    <location>
        <begin position="8"/>
        <end position="197"/>
    </location>
</feature>
<name>A0A9X2MK54_9FIRM</name>